<evidence type="ECO:0000256" key="7">
    <source>
        <dbReference type="PROSITE-ProRule" id="PRU00880"/>
    </source>
</evidence>
<dbReference type="InterPro" id="IPR029071">
    <property type="entry name" value="Ubiquitin-like_domsf"/>
</dbReference>
<dbReference type="InterPro" id="IPR015433">
    <property type="entry name" value="PI3/4_kinase"/>
</dbReference>
<dbReference type="PROSITE" id="PS51544">
    <property type="entry name" value="PI3K_ABD"/>
    <property type="match status" value="1"/>
</dbReference>
<evidence type="ECO:0000259" key="9">
    <source>
        <dbReference type="PROSITE" id="PS50290"/>
    </source>
</evidence>
<dbReference type="GO" id="GO:0044351">
    <property type="term" value="P:macropinocytosis"/>
    <property type="evidence" value="ECO:0007669"/>
    <property type="project" value="EnsemblProtists"/>
</dbReference>
<dbReference type="GO" id="GO:0005737">
    <property type="term" value="C:cytoplasm"/>
    <property type="evidence" value="ECO:0007669"/>
    <property type="project" value="TreeGrafter"/>
</dbReference>
<dbReference type="GO" id="GO:1900027">
    <property type="term" value="P:regulation of ruffle assembly"/>
    <property type="evidence" value="ECO:0007669"/>
    <property type="project" value="EnsemblProtists"/>
</dbReference>
<dbReference type="GO" id="GO:0031267">
    <property type="term" value="F:small GTPase binding"/>
    <property type="evidence" value="ECO:0007669"/>
    <property type="project" value="EnsemblProtists"/>
</dbReference>
<dbReference type="CDD" id="cd08380">
    <property type="entry name" value="C2_PI3K_like"/>
    <property type="match status" value="1"/>
</dbReference>
<dbReference type="GO" id="GO:0031000">
    <property type="term" value="P:response to caffeine"/>
    <property type="evidence" value="ECO:0007669"/>
    <property type="project" value="EnsemblProtists"/>
</dbReference>
<keyword evidence="5" id="KW-0418">Kinase</keyword>
<dbReference type="GeneID" id="14865628"/>
<dbReference type="PANTHER" id="PTHR10048">
    <property type="entry name" value="PHOSPHATIDYLINOSITOL KINASE"/>
    <property type="match status" value="1"/>
</dbReference>
<reference evidence="15" key="1">
    <citation type="journal article" date="2011" name="Genome Res.">
        <title>Phylogeny-wide analysis of social amoeba genomes highlights ancient origins for complex intercellular communication.</title>
        <authorList>
            <person name="Heidel A.J."/>
            <person name="Lawal H.M."/>
            <person name="Felder M."/>
            <person name="Schilde C."/>
            <person name="Helps N.R."/>
            <person name="Tunggal B."/>
            <person name="Rivero F."/>
            <person name="John U."/>
            <person name="Schleicher M."/>
            <person name="Eichinger L."/>
            <person name="Platzer M."/>
            <person name="Noegel A.A."/>
            <person name="Schaap P."/>
            <person name="Gloeckner G."/>
        </authorList>
    </citation>
    <scope>NUCLEOTIDE SEQUENCE [LARGE SCALE GENOMIC DNA]</scope>
    <source>
        <strain evidence="15">SH3</strain>
    </source>
</reference>
<evidence type="ECO:0000256" key="6">
    <source>
        <dbReference type="ARBA" id="ARBA00022840"/>
    </source>
</evidence>
<dbReference type="InterPro" id="IPR018936">
    <property type="entry name" value="PI3/4_kinase_CS"/>
</dbReference>
<feature type="compositionally biased region" description="Polar residues" evidence="8">
    <location>
        <begin position="38"/>
        <end position="48"/>
    </location>
</feature>
<dbReference type="GO" id="GO:0005886">
    <property type="term" value="C:plasma membrane"/>
    <property type="evidence" value="ECO:0007669"/>
    <property type="project" value="EnsemblProtists"/>
</dbReference>
<comment type="similarity">
    <text evidence="7">Belongs to the PI3/PI4-kinase family.</text>
</comment>
<dbReference type="InterPro" id="IPR002420">
    <property type="entry name" value="PI3K-type_C2_dom"/>
</dbReference>
<dbReference type="KEGG" id="dfa:DFA_11886"/>
<evidence type="ECO:0000256" key="4">
    <source>
        <dbReference type="ARBA" id="ARBA00022741"/>
    </source>
</evidence>
<dbReference type="GO" id="GO:0030295">
    <property type="term" value="F:protein kinase activator activity"/>
    <property type="evidence" value="ECO:0007669"/>
    <property type="project" value="EnsemblProtists"/>
</dbReference>
<dbReference type="GO" id="GO:0007186">
    <property type="term" value="P:G protein-coupled receptor signaling pathway"/>
    <property type="evidence" value="ECO:0007669"/>
    <property type="project" value="EnsemblProtists"/>
</dbReference>
<feature type="domain" description="C2 PI3K-type" evidence="13">
    <location>
        <begin position="751"/>
        <end position="926"/>
    </location>
</feature>
<feature type="region of interest" description="Disordered" evidence="8">
    <location>
        <begin position="173"/>
        <end position="242"/>
    </location>
</feature>
<feature type="compositionally biased region" description="Low complexity" evidence="8">
    <location>
        <begin position="1"/>
        <end position="37"/>
    </location>
</feature>
<dbReference type="GO" id="GO:0009617">
    <property type="term" value="P:response to bacterium"/>
    <property type="evidence" value="ECO:0007669"/>
    <property type="project" value="EnsemblProtists"/>
</dbReference>
<feature type="region of interest" description="Disordered" evidence="8">
    <location>
        <begin position="395"/>
        <end position="425"/>
    </location>
</feature>
<feature type="domain" description="PI3K/PI4K catalytic" evidence="9">
    <location>
        <begin position="1184"/>
        <end position="1461"/>
    </location>
</feature>
<feature type="domain" description="PIK helical" evidence="11">
    <location>
        <begin position="944"/>
        <end position="1120"/>
    </location>
</feature>
<dbReference type="InterPro" id="IPR003113">
    <property type="entry name" value="PI3K_ABD"/>
</dbReference>
<comment type="catalytic activity">
    <reaction evidence="1">
        <text>a 1,2-diacyl-sn-glycero-3-phospho-(1D-myo-inositol) + ATP = a 1,2-diacyl-sn-glycero-3-phospho-(1D-myo-inositol-3-phosphate) + ADP + H(+)</text>
        <dbReference type="Rhea" id="RHEA:12709"/>
        <dbReference type="ChEBI" id="CHEBI:15378"/>
        <dbReference type="ChEBI" id="CHEBI:30616"/>
        <dbReference type="ChEBI" id="CHEBI:57880"/>
        <dbReference type="ChEBI" id="CHEBI:58088"/>
        <dbReference type="ChEBI" id="CHEBI:456216"/>
        <dbReference type="EC" id="2.7.1.137"/>
    </reaction>
</comment>
<dbReference type="Gene3D" id="1.10.1070.11">
    <property type="entry name" value="Phosphatidylinositol 3-/4-kinase, catalytic domain"/>
    <property type="match status" value="1"/>
</dbReference>
<dbReference type="PROSITE" id="PS50290">
    <property type="entry name" value="PI3_4_KINASE_3"/>
    <property type="match status" value="1"/>
</dbReference>
<dbReference type="GO" id="GO:0001845">
    <property type="term" value="P:phagolysosome assembly"/>
    <property type="evidence" value="ECO:0007669"/>
    <property type="project" value="EnsemblProtists"/>
</dbReference>
<evidence type="ECO:0000256" key="8">
    <source>
        <dbReference type="SAM" id="MobiDB-lite"/>
    </source>
</evidence>
<evidence type="ECO:0000256" key="2">
    <source>
        <dbReference type="ARBA" id="ARBA00012073"/>
    </source>
</evidence>
<dbReference type="CDD" id="cd00891">
    <property type="entry name" value="PI3Kc"/>
    <property type="match status" value="1"/>
</dbReference>
<dbReference type="InterPro" id="IPR011009">
    <property type="entry name" value="Kinase-like_dom_sf"/>
</dbReference>
<feature type="domain" description="PI3K-ABD" evidence="10">
    <location>
        <begin position="351"/>
        <end position="475"/>
    </location>
</feature>
<evidence type="ECO:0000313" key="15">
    <source>
        <dbReference type="Proteomes" id="UP000007797"/>
    </source>
</evidence>
<organism evidence="14 15">
    <name type="scientific">Cavenderia fasciculata</name>
    <name type="common">Slime mold</name>
    <name type="synonym">Dictyostelium fasciculatum</name>
    <dbReference type="NCBI Taxonomy" id="261658"/>
    <lineage>
        <taxon>Eukaryota</taxon>
        <taxon>Amoebozoa</taxon>
        <taxon>Evosea</taxon>
        <taxon>Eumycetozoa</taxon>
        <taxon>Dictyostelia</taxon>
        <taxon>Acytosteliales</taxon>
        <taxon>Cavenderiaceae</taxon>
        <taxon>Cavenderia</taxon>
    </lineage>
</organism>
<dbReference type="GO" id="GO:0046934">
    <property type="term" value="F:1-phosphatidylinositol-4,5-bisphosphate 3-kinase activity"/>
    <property type="evidence" value="ECO:0007669"/>
    <property type="project" value="EnsemblProtists"/>
</dbReference>
<dbReference type="InterPro" id="IPR000403">
    <property type="entry name" value="PI3/4_kinase_cat_dom"/>
</dbReference>
<dbReference type="InterPro" id="IPR016024">
    <property type="entry name" value="ARM-type_fold"/>
</dbReference>
<dbReference type="SMART" id="SM00145">
    <property type="entry name" value="PI3Ka"/>
    <property type="match status" value="1"/>
</dbReference>
<feature type="compositionally biased region" description="Low complexity" evidence="8">
    <location>
        <begin position="202"/>
        <end position="230"/>
    </location>
</feature>
<dbReference type="STRING" id="1054147.F4QEL1"/>
<dbReference type="InterPro" id="IPR000341">
    <property type="entry name" value="PI3K_Ras-bd_dom"/>
</dbReference>
<dbReference type="PROSITE" id="PS51547">
    <property type="entry name" value="C2_PI3K"/>
    <property type="match status" value="1"/>
</dbReference>
<dbReference type="PROSITE" id="PS00915">
    <property type="entry name" value="PI3_4_KINASE_1"/>
    <property type="match status" value="1"/>
</dbReference>
<name>F4QEL1_CACFS</name>
<dbReference type="Gene3D" id="3.10.20.770">
    <property type="match status" value="1"/>
</dbReference>
<dbReference type="Pfam" id="PF00454">
    <property type="entry name" value="PI3_PI4_kinase"/>
    <property type="match status" value="1"/>
</dbReference>
<feature type="region of interest" description="Disordered" evidence="8">
    <location>
        <begin position="840"/>
        <end position="867"/>
    </location>
</feature>
<dbReference type="GO" id="GO:0043491">
    <property type="term" value="P:phosphatidylinositol 3-kinase/protein kinase B signal transduction"/>
    <property type="evidence" value="ECO:0007669"/>
    <property type="project" value="EnsemblProtists"/>
</dbReference>
<dbReference type="Proteomes" id="UP000007797">
    <property type="component" value="Unassembled WGS sequence"/>
</dbReference>
<evidence type="ECO:0000259" key="13">
    <source>
        <dbReference type="PROSITE" id="PS51547"/>
    </source>
</evidence>
<dbReference type="InterPro" id="IPR001263">
    <property type="entry name" value="PI3K_accessory_dom"/>
</dbReference>
<dbReference type="GO" id="GO:0019954">
    <property type="term" value="P:asexual reproduction"/>
    <property type="evidence" value="ECO:0007669"/>
    <property type="project" value="EnsemblProtists"/>
</dbReference>
<keyword evidence="6" id="KW-0067">ATP-binding</keyword>
<dbReference type="SMART" id="SM00144">
    <property type="entry name" value="PI3K_rbd"/>
    <property type="match status" value="1"/>
</dbReference>
<evidence type="ECO:0000259" key="10">
    <source>
        <dbReference type="PROSITE" id="PS51544"/>
    </source>
</evidence>
<dbReference type="GO" id="GO:0035005">
    <property type="term" value="F:1-phosphatidylinositol-4-phosphate 3-kinase activity"/>
    <property type="evidence" value="ECO:0007669"/>
    <property type="project" value="TreeGrafter"/>
</dbReference>
<dbReference type="SUPFAM" id="SSF56112">
    <property type="entry name" value="Protein kinase-like (PK-like)"/>
    <property type="match status" value="1"/>
</dbReference>
<dbReference type="GO" id="GO:0016303">
    <property type="term" value="F:1-phosphatidylinositol-3-kinase activity"/>
    <property type="evidence" value="ECO:0007669"/>
    <property type="project" value="UniProtKB-EC"/>
</dbReference>
<dbReference type="Gene3D" id="2.60.40.150">
    <property type="entry name" value="C2 domain"/>
    <property type="match status" value="1"/>
</dbReference>
<dbReference type="GO" id="GO:0051897">
    <property type="term" value="P:positive regulation of phosphatidylinositol 3-kinase/protein kinase B signal transduction"/>
    <property type="evidence" value="ECO:0007669"/>
    <property type="project" value="EnsemblProtists"/>
</dbReference>
<dbReference type="GO" id="GO:0010855">
    <property type="term" value="F:adenylate cyclase inhibitor activity"/>
    <property type="evidence" value="ECO:0007669"/>
    <property type="project" value="EnsemblProtists"/>
</dbReference>
<gene>
    <name evidence="14" type="primary">pikA</name>
    <name evidence="14" type="ORF">DFA_11886</name>
</gene>
<dbReference type="SMART" id="SM00142">
    <property type="entry name" value="PI3K_C2"/>
    <property type="match status" value="1"/>
</dbReference>
<dbReference type="InterPro" id="IPR042236">
    <property type="entry name" value="PI3K_accessory_sf"/>
</dbReference>
<dbReference type="GO" id="GO:0016477">
    <property type="term" value="P:cell migration"/>
    <property type="evidence" value="ECO:0007669"/>
    <property type="project" value="TreeGrafter"/>
</dbReference>
<dbReference type="PROSITE" id="PS00916">
    <property type="entry name" value="PI3_4_KINASE_2"/>
    <property type="match status" value="1"/>
</dbReference>
<evidence type="ECO:0000256" key="5">
    <source>
        <dbReference type="ARBA" id="ARBA00022777"/>
    </source>
</evidence>
<dbReference type="GO" id="GO:0051591">
    <property type="term" value="P:response to cAMP"/>
    <property type="evidence" value="ECO:0007669"/>
    <property type="project" value="EnsemblProtists"/>
</dbReference>
<dbReference type="GO" id="GO:0048015">
    <property type="term" value="P:phosphatidylinositol-mediated signaling"/>
    <property type="evidence" value="ECO:0007669"/>
    <property type="project" value="EnsemblProtists"/>
</dbReference>
<dbReference type="GO" id="GO:0031252">
    <property type="term" value="C:cell leading edge"/>
    <property type="evidence" value="ECO:0007669"/>
    <property type="project" value="EnsemblProtists"/>
</dbReference>
<dbReference type="Pfam" id="PF00613">
    <property type="entry name" value="PI3Ka"/>
    <property type="match status" value="1"/>
</dbReference>
<evidence type="ECO:0000259" key="12">
    <source>
        <dbReference type="PROSITE" id="PS51546"/>
    </source>
</evidence>
<dbReference type="EC" id="2.7.1.137" evidence="2"/>
<dbReference type="OMA" id="FMNLFAM"/>
<dbReference type="InterPro" id="IPR036940">
    <property type="entry name" value="PI3/4_kinase_cat_sf"/>
</dbReference>
<accession>F4QEL1</accession>
<keyword evidence="4" id="KW-0547">Nucleotide-binding</keyword>
<evidence type="ECO:0000256" key="3">
    <source>
        <dbReference type="ARBA" id="ARBA00022679"/>
    </source>
</evidence>
<dbReference type="GO" id="GO:0022604">
    <property type="term" value="P:regulation of cell morphogenesis"/>
    <property type="evidence" value="ECO:0007669"/>
    <property type="project" value="EnsemblProtists"/>
</dbReference>
<dbReference type="PROSITE" id="PS51546">
    <property type="entry name" value="PI3K_RBD"/>
    <property type="match status" value="1"/>
</dbReference>
<feature type="domain" description="PI3K-RBD" evidence="12">
    <location>
        <begin position="548"/>
        <end position="637"/>
    </location>
</feature>
<feature type="region of interest" description="Disordered" evidence="8">
    <location>
        <begin position="1"/>
        <end position="53"/>
    </location>
</feature>
<feature type="compositionally biased region" description="Low complexity" evidence="8">
    <location>
        <begin position="395"/>
        <end position="422"/>
    </location>
</feature>
<dbReference type="SUPFAM" id="SSF48371">
    <property type="entry name" value="ARM repeat"/>
    <property type="match status" value="1"/>
</dbReference>
<dbReference type="PANTHER" id="PTHR10048:SF14">
    <property type="entry name" value="LD28067P"/>
    <property type="match status" value="1"/>
</dbReference>
<dbReference type="GO" id="GO:0043327">
    <property type="term" value="P:chemotaxis to cAMP"/>
    <property type="evidence" value="ECO:0007669"/>
    <property type="project" value="EnsemblProtists"/>
</dbReference>
<dbReference type="InterPro" id="IPR035448">
    <property type="entry name" value="PI3Kc"/>
</dbReference>
<feature type="region of interest" description="Disordered" evidence="8">
    <location>
        <begin position="751"/>
        <end position="799"/>
    </location>
</feature>
<dbReference type="GO" id="GO:0010856">
    <property type="term" value="F:adenylate cyclase activator activity"/>
    <property type="evidence" value="ECO:0007669"/>
    <property type="project" value="EnsemblProtists"/>
</dbReference>
<feature type="region of interest" description="Disordered" evidence="8">
    <location>
        <begin position="300"/>
        <end position="336"/>
    </location>
</feature>
<dbReference type="GO" id="GO:0050919">
    <property type="term" value="P:negative chemotaxis"/>
    <property type="evidence" value="ECO:0007669"/>
    <property type="project" value="EnsemblProtists"/>
</dbReference>
<dbReference type="GO" id="GO:0031269">
    <property type="term" value="P:pseudopodium assembly"/>
    <property type="evidence" value="ECO:0007669"/>
    <property type="project" value="EnsemblProtists"/>
</dbReference>
<dbReference type="Pfam" id="PF00794">
    <property type="entry name" value="PI3K_rbd"/>
    <property type="match status" value="1"/>
</dbReference>
<dbReference type="GO" id="GO:0030011">
    <property type="term" value="P:maintenance of cell polarity"/>
    <property type="evidence" value="ECO:0007669"/>
    <property type="project" value="EnsemblProtists"/>
</dbReference>
<dbReference type="FunFam" id="3.30.1010.10:FF:000008">
    <property type="entry name" value="Phosphatidylinositol 4,5-bisphosphate 3-kinase catalytic subunit gamma"/>
    <property type="match status" value="1"/>
</dbReference>
<evidence type="ECO:0000256" key="1">
    <source>
        <dbReference type="ARBA" id="ARBA00001498"/>
    </source>
</evidence>
<dbReference type="GO" id="GO:0050920">
    <property type="term" value="P:regulation of chemotaxis"/>
    <property type="evidence" value="ECO:0007669"/>
    <property type="project" value="EnsemblProtists"/>
</dbReference>
<dbReference type="GO" id="GO:1905303">
    <property type="term" value="P:positive regulation of macropinocytosis"/>
    <property type="evidence" value="ECO:0007669"/>
    <property type="project" value="EnsemblProtists"/>
</dbReference>
<dbReference type="Gene3D" id="3.30.1010.10">
    <property type="entry name" value="Phosphatidylinositol 3-kinase Catalytic Subunit, Chain A, domain 4"/>
    <property type="match status" value="1"/>
</dbReference>
<keyword evidence="3" id="KW-0808">Transferase</keyword>
<dbReference type="GO" id="GO:0030036">
    <property type="term" value="P:actin cytoskeleton organization"/>
    <property type="evidence" value="ECO:0007669"/>
    <property type="project" value="EnsemblProtists"/>
</dbReference>
<dbReference type="OrthoDB" id="67688at2759"/>
<evidence type="ECO:0000313" key="14">
    <source>
        <dbReference type="EMBL" id="EGG14122.1"/>
    </source>
</evidence>
<dbReference type="GO" id="GO:0005524">
    <property type="term" value="F:ATP binding"/>
    <property type="evidence" value="ECO:0007669"/>
    <property type="project" value="UniProtKB-KW"/>
</dbReference>
<dbReference type="GO" id="GO:0032060">
    <property type="term" value="P:bleb assembly"/>
    <property type="evidence" value="ECO:0007669"/>
    <property type="project" value="EnsemblProtists"/>
</dbReference>
<feature type="compositionally biased region" description="Low complexity" evidence="8">
    <location>
        <begin position="173"/>
        <end position="191"/>
    </location>
</feature>
<dbReference type="FunFam" id="1.10.1070.11:FF:000001">
    <property type="entry name" value="Phosphatidylinositol 4,5-bisphosphate 3-kinase catalytic subunit"/>
    <property type="match status" value="1"/>
</dbReference>
<dbReference type="GO" id="GO:0005942">
    <property type="term" value="C:phosphatidylinositol 3-kinase complex"/>
    <property type="evidence" value="ECO:0007669"/>
    <property type="project" value="TreeGrafter"/>
</dbReference>
<dbReference type="RefSeq" id="XP_004350830.1">
    <property type="nucleotide sequence ID" value="XM_004350779.1"/>
</dbReference>
<dbReference type="Gene3D" id="1.25.40.70">
    <property type="entry name" value="Phosphatidylinositol 3-kinase, accessory domain (PIK)"/>
    <property type="match status" value="1"/>
</dbReference>
<protein>
    <recommendedName>
        <fullName evidence="2">phosphatidylinositol 3-kinase</fullName>
        <ecNumber evidence="2">2.7.1.137</ecNumber>
    </recommendedName>
</protein>
<dbReference type="PROSITE" id="PS51545">
    <property type="entry name" value="PIK_HELICAL"/>
    <property type="match status" value="1"/>
</dbReference>
<dbReference type="EMBL" id="GL883029">
    <property type="protein sequence ID" value="EGG14122.1"/>
    <property type="molecule type" value="Genomic_DNA"/>
</dbReference>
<dbReference type="SUPFAM" id="SSF49562">
    <property type="entry name" value="C2 domain (Calcium/lipid-binding domain, CaLB)"/>
    <property type="match status" value="1"/>
</dbReference>
<dbReference type="SUPFAM" id="SSF54236">
    <property type="entry name" value="Ubiquitin-like"/>
    <property type="match status" value="1"/>
</dbReference>
<feature type="compositionally biased region" description="Low complexity" evidence="8">
    <location>
        <begin position="840"/>
        <end position="862"/>
    </location>
</feature>
<proteinExistence type="inferred from homology"/>
<feature type="compositionally biased region" description="Low complexity" evidence="8">
    <location>
        <begin position="301"/>
        <end position="336"/>
    </location>
</feature>
<evidence type="ECO:0000259" key="11">
    <source>
        <dbReference type="PROSITE" id="PS51545"/>
    </source>
</evidence>
<dbReference type="SMART" id="SM00146">
    <property type="entry name" value="PI3Kc"/>
    <property type="match status" value="1"/>
</dbReference>
<dbReference type="InterPro" id="IPR035892">
    <property type="entry name" value="C2_domain_sf"/>
</dbReference>
<dbReference type="Pfam" id="PF00792">
    <property type="entry name" value="PI3K_C2"/>
    <property type="match status" value="1"/>
</dbReference>
<sequence>MTPKPTTSLEMINNNNNNTSSSSKNEENGSTQQQQQQSPKLNSSTDSSSGDEELKQIYKTKKLEFHALAQSKKYDRSLLVLEKKGLVKEISAKFQTPDTASFTKINPHTHQSIVERIAYLKKENERKKADFEMTRRERVIQLDDIELSSTQDELRERLYGRKKDDVITVSSILNSSSSTSSPNNTTSSTTPWKKNDSGDSNAAAAVVSTTISTTTSSTSTTSSSKASSKIIGRRRRDDKSLPSFKEANTFNLQNYLSVSPVAVVAKPTLPPLAISSDCKQYLKNIILSNTGKEIVSIEHFSSSTPDRSNNQSSSSSSSNSSFLSSSPPVGSSSSSSMMMMNTTTALRMKALQASFQIQFILPNQSSVSLPCKGNETVESVKEKLMQVLESQRIQLSKQQQQQSQQSQQSLSPDTKDNNNNNNGTVKIKKFESDSYLIMDIENRPLEKSLSLNKCEYILEKRARSLIPKLKLVEKSNYYDAHPKEELSGADYEIITKILPKSTSWKGEEVDSFRRVAARLRYDLLGDIKGAVCHSLSVRLSPLPLPFVPGKILISVFLPILQVTKTLELESGETADLFLERLFFKNYSKHLPNVTSSDFILKVMGCSDYVHGPHDLKTFEYIRKCILQGTKTQLVLIQRPKIELDVPPFKQRFNFAPELPINFEVGQYSSKSLHWEDLTHILIRDIKKPLKIKVLGAYNIPTSYLNKDDDNISVIVSMSLYHGLECLGQTSTGIEPIIPPSFFNNNNVSLNSSSSSSPPTLLHTNSSLSLKDLDTNNNNQNNNNTNNNNVQSNSSLSSSTSSTNISTLNVQWNEQVIFTNMDYSNLPKETRLCISLYATKSSSSSTTSSSSSSSSSSSTNNNNEMEPDLKKDFPIGWVNLTLCDYNYQLRNGILELKLWPDDVANPIATCVANSQSSTAVSLFIEFEQFALPVIFPSINHHVPNVEPPTINSKDMRDFFEYVIKLDPLSEMAHEKYQQLWALRHYAMLFPQVLPRLMLSVPWNNPACVDEIHSFIDRWPRLKAYDALELLDAKHADRNVREYAVSCLDDLPEEELLDILLQLIQILKVEPYHDNMLARFLLRKAILNRSIGHSFFWYLKSDLHVEGVAERFGLYLESYLHSCGTHRQELLRQIQVIDGLTEVAKKIKPLKDQDRREVMIRELEAFDWPKRFQITLNPRFESNGLITSKCKYMDSKKLPLKLSFTNIDMGAEPIEIIFKVGDDLRQDMLTLQMIRLMDKLWQKEGLDLKLSPYGCIATGDMIGMIEVVLNSETTARIQKTAGGATAAFKLDPLANWLHEHNKTDAEYQKAVDTFILSCAGYCVATYVLGIGDRHNDNLMCTKLGRLFHIDFGHFLGNYKKKFGFKRERAPFVFTPDFCYVMGGKESPKFVQFVNYCCTAYNILRRHAKLFMNLFAMMVSTGIPELQSMDDLNYLQESFSLELSDEKAREKFIGLIHESLTTKTTQVNNYVHLLVH</sequence>
<keyword evidence="15" id="KW-1185">Reference proteome</keyword>